<evidence type="ECO:0000313" key="1">
    <source>
        <dbReference type="EMBL" id="CAB4043775.1"/>
    </source>
</evidence>
<accession>A0A6S7KE74</accession>
<evidence type="ECO:0000313" key="2">
    <source>
        <dbReference type="Proteomes" id="UP001152795"/>
    </source>
</evidence>
<dbReference type="OrthoDB" id="10058907at2759"/>
<dbReference type="Proteomes" id="UP001152795">
    <property type="component" value="Unassembled WGS sequence"/>
</dbReference>
<feature type="non-terminal residue" evidence="1">
    <location>
        <position position="1"/>
    </location>
</feature>
<comment type="caution">
    <text evidence="1">The sequence shown here is derived from an EMBL/GenBank/DDBJ whole genome shotgun (WGS) entry which is preliminary data.</text>
</comment>
<keyword evidence="2" id="KW-1185">Reference proteome</keyword>
<dbReference type="AlphaFoldDB" id="A0A6S7KE74"/>
<gene>
    <name evidence="1" type="ORF">PACLA_8A003506</name>
</gene>
<name>A0A6S7KE74_PARCT</name>
<proteinExistence type="predicted"/>
<organism evidence="1 2">
    <name type="scientific">Paramuricea clavata</name>
    <name type="common">Red gorgonian</name>
    <name type="synonym">Violescent sea-whip</name>
    <dbReference type="NCBI Taxonomy" id="317549"/>
    <lineage>
        <taxon>Eukaryota</taxon>
        <taxon>Metazoa</taxon>
        <taxon>Cnidaria</taxon>
        <taxon>Anthozoa</taxon>
        <taxon>Octocorallia</taxon>
        <taxon>Malacalcyonacea</taxon>
        <taxon>Plexauridae</taxon>
        <taxon>Paramuricea</taxon>
    </lineage>
</organism>
<protein>
    <submittedName>
        <fullName evidence="1">Uncharacterized protein</fullName>
    </submittedName>
</protein>
<sequence length="134" mass="15186">MPERSRLAQLYGLPKTHKPKLAMRPILSATGTYNFMLAKWLDEKLKPISINEFTVSDPLRFSEELRKKEIVDGEILVSAERIGSSRLVEHSREKPTISTGRKAIRADRRCSNGIATRAFNGKYLHVLHRGEAGQ</sequence>
<dbReference type="EMBL" id="CACRXK020033147">
    <property type="protein sequence ID" value="CAB4043775.1"/>
    <property type="molecule type" value="Genomic_DNA"/>
</dbReference>
<reference evidence="1" key="1">
    <citation type="submission" date="2020-04" db="EMBL/GenBank/DDBJ databases">
        <authorList>
            <person name="Alioto T."/>
            <person name="Alioto T."/>
            <person name="Gomez Garrido J."/>
        </authorList>
    </citation>
    <scope>NUCLEOTIDE SEQUENCE</scope>
    <source>
        <strain evidence="1">A484AB</strain>
    </source>
</reference>